<feature type="domain" description="TonB-dependent receptor plug" evidence="9">
    <location>
        <begin position="225"/>
        <end position="341"/>
    </location>
</feature>
<evidence type="ECO:0000256" key="7">
    <source>
        <dbReference type="PROSITE-ProRule" id="PRU01360"/>
    </source>
</evidence>
<feature type="transmembrane region" description="Helical" evidence="8">
    <location>
        <begin position="98"/>
        <end position="116"/>
    </location>
</feature>
<protein>
    <submittedName>
        <fullName evidence="10">SusC/RagA family TonB-linked outer membrane protein</fullName>
    </submittedName>
</protein>
<dbReference type="InterPro" id="IPR039426">
    <property type="entry name" value="TonB-dep_rcpt-like"/>
</dbReference>
<dbReference type="InterPro" id="IPR036942">
    <property type="entry name" value="Beta-barrel_TonB_sf"/>
</dbReference>
<evidence type="ECO:0000313" key="10">
    <source>
        <dbReference type="EMBL" id="MEN5379207.1"/>
    </source>
</evidence>
<keyword evidence="2 7" id="KW-0813">Transport</keyword>
<comment type="caution">
    <text evidence="10">The sequence shown here is derived from an EMBL/GenBank/DDBJ whole genome shotgun (WGS) entry which is preliminary data.</text>
</comment>
<comment type="similarity">
    <text evidence="7">Belongs to the TonB-dependent receptor family.</text>
</comment>
<dbReference type="Proteomes" id="UP001409291">
    <property type="component" value="Unassembled WGS sequence"/>
</dbReference>
<proteinExistence type="inferred from homology"/>
<dbReference type="InterPro" id="IPR023996">
    <property type="entry name" value="TonB-dep_OMP_SusC/RagA"/>
</dbReference>
<accession>A0ABV0C0R5</accession>
<dbReference type="RefSeq" id="WP_346581981.1">
    <property type="nucleotide sequence ID" value="NZ_JBDJNQ010000009.1"/>
</dbReference>
<reference evidence="10 11" key="1">
    <citation type="submission" date="2024-04" db="EMBL/GenBank/DDBJ databases">
        <title>WGS of bacteria from Torrens River.</title>
        <authorList>
            <person name="Wyrsch E.R."/>
            <person name="Drigo B."/>
        </authorList>
    </citation>
    <scope>NUCLEOTIDE SEQUENCE [LARGE SCALE GENOMIC DNA]</scope>
    <source>
        <strain evidence="10 11">TWI391</strain>
    </source>
</reference>
<dbReference type="Pfam" id="PF07715">
    <property type="entry name" value="Plug"/>
    <property type="match status" value="1"/>
</dbReference>
<dbReference type="InterPro" id="IPR012910">
    <property type="entry name" value="Plug_dom"/>
</dbReference>
<gene>
    <name evidence="10" type="ORF">ABE541_18225</name>
</gene>
<dbReference type="InterPro" id="IPR037066">
    <property type="entry name" value="Plug_dom_sf"/>
</dbReference>
<comment type="subcellular location">
    <subcellularLocation>
        <location evidence="1 7">Cell outer membrane</location>
        <topology evidence="1 7">Multi-pass membrane protein</topology>
    </subcellularLocation>
</comment>
<name>A0ABV0C0R5_9SPHI</name>
<keyword evidence="11" id="KW-1185">Reference proteome</keyword>
<evidence type="ECO:0000313" key="11">
    <source>
        <dbReference type="Proteomes" id="UP001409291"/>
    </source>
</evidence>
<dbReference type="Gene3D" id="2.170.130.10">
    <property type="entry name" value="TonB-dependent receptor, plug domain"/>
    <property type="match status" value="1"/>
</dbReference>
<dbReference type="Pfam" id="PF13715">
    <property type="entry name" value="CarbopepD_reg_2"/>
    <property type="match status" value="1"/>
</dbReference>
<dbReference type="InterPro" id="IPR008969">
    <property type="entry name" value="CarboxyPept-like_regulatory"/>
</dbReference>
<keyword evidence="5 7" id="KW-0472">Membrane</keyword>
<keyword evidence="3 7" id="KW-1134">Transmembrane beta strand</keyword>
<dbReference type="SUPFAM" id="SSF49464">
    <property type="entry name" value="Carboxypeptidase regulatory domain-like"/>
    <property type="match status" value="1"/>
</dbReference>
<sequence length="1183" mass="134270">MQKTCNRDSYVLYQRKFTVLNLELYFGLPSKTNQKINTLKSSILQIENVRHDYALQEHNQSTVSYIKIHWKLVLWILLSPMLHAFNLLLYLLKAIKVIAISGIMIIAVFHSLCLSAQTPRKDSGVNGQVKYELNGVVVSSNDGTPLQGVSVRINAENLQIKTSKDGKFQLTLKNQKGKIKFSSVGFKSQEFNYTAEVSMTVKLIPEDHKLEEVEVVSTGYQKIPKERATGSFEFVDNKLFNRKVSTDFISRLEDIVPGLAAKKTNSNLRGDVLGINIRGQSSLRSEIWPLLVVDGVPYENRLGDYGYGTFNNINPNDIENITVLKDAAASSIWGAKAGNGVIVITTKRAKFNENTSVSFNVNTSFKNKPNLYYYPQIGTSDYINLVQELFQKGRYDGDLDYFGSNPEPIVWMMKDQRDGKITVDELNAKLDHLRKIDMRDDFMKHIYRHSINQQYSVRLNTGGEKVNTSIGLGYDKNVEELVTSSYNRINLQSNTQIKPLKELLITLGITYTESNKNRSFIPIGYNRLARGVSNAPYMQLADMNGNPAEVYMGGLRPSFQDTLAGGRLLDWSYRPLKELHESNEEQINRDLMANLSMQYRFPFGLTINGLYAYQRNMNPITQWQGIGSYTQRVDINFYSSWDEKQVYRNMPLGDLYKENIWYSAMHQSRFSLEYDRTWNDHNVSALLGHDVRAMEKDYRVAQYFGFDPENGSFQAMHLGKEVPYLNGIFGTSNLPDHNVFQSFSNRFVSYFGNLAYTYKDRYIVSGSFRKDASNLFGVKTNDKGQPFWSIGGAWLLSKESFLEHSIFSLIKLRATYGYNGNVNTAVSAYPIMSISPIANSITGQNYGQISTPPNPRLRWERVGNMNLGFDFAIKGNRFSGAVEYYHKTPKDLIAPGQIDPSSGFSSLMMNTANLDTKGWDISLNTKPIWSENWEWNSNLVFANSKTMVTKAFLATDRASMSVSRPLSTVATPIEGIDLYSLLTYKWAGLDPEDGTPRSYLNGEISKDYFAITSTKVAELENHGSQIPVYFGSFRNTVRFKSIELSWNISYQLGHKFIRPSFDNQIFLNMNLGHPDYANRWQKPGDELITDVPAFTYPNNGAGSDVYRSSSVMVENAGQIKLRDIQCSLNLPQLAVYGFKNMRVYGYIQNVGTIWRGNKKGIDPEYGNWIPDPLMCSLGLNFNL</sequence>
<evidence type="ECO:0000259" key="9">
    <source>
        <dbReference type="Pfam" id="PF07715"/>
    </source>
</evidence>
<evidence type="ECO:0000256" key="8">
    <source>
        <dbReference type="SAM" id="Phobius"/>
    </source>
</evidence>
<keyword evidence="8" id="KW-1133">Transmembrane helix</keyword>
<dbReference type="PROSITE" id="PS52016">
    <property type="entry name" value="TONB_DEPENDENT_REC_3"/>
    <property type="match status" value="1"/>
</dbReference>
<evidence type="ECO:0000256" key="4">
    <source>
        <dbReference type="ARBA" id="ARBA00022692"/>
    </source>
</evidence>
<evidence type="ECO:0000256" key="3">
    <source>
        <dbReference type="ARBA" id="ARBA00022452"/>
    </source>
</evidence>
<dbReference type="SUPFAM" id="SSF56935">
    <property type="entry name" value="Porins"/>
    <property type="match status" value="1"/>
</dbReference>
<dbReference type="NCBIfam" id="TIGR04056">
    <property type="entry name" value="OMP_RagA_SusC"/>
    <property type="match status" value="1"/>
</dbReference>
<dbReference type="NCBIfam" id="TIGR04057">
    <property type="entry name" value="SusC_RagA_signa"/>
    <property type="match status" value="1"/>
</dbReference>
<organism evidence="10 11">
    <name type="scientific">Sphingobacterium kitahiroshimense</name>
    <dbReference type="NCBI Taxonomy" id="470446"/>
    <lineage>
        <taxon>Bacteria</taxon>
        <taxon>Pseudomonadati</taxon>
        <taxon>Bacteroidota</taxon>
        <taxon>Sphingobacteriia</taxon>
        <taxon>Sphingobacteriales</taxon>
        <taxon>Sphingobacteriaceae</taxon>
        <taxon>Sphingobacterium</taxon>
    </lineage>
</organism>
<evidence type="ECO:0000256" key="2">
    <source>
        <dbReference type="ARBA" id="ARBA00022448"/>
    </source>
</evidence>
<dbReference type="Gene3D" id="2.60.40.1120">
    <property type="entry name" value="Carboxypeptidase-like, regulatory domain"/>
    <property type="match status" value="1"/>
</dbReference>
<evidence type="ECO:0000256" key="6">
    <source>
        <dbReference type="ARBA" id="ARBA00023237"/>
    </source>
</evidence>
<dbReference type="EMBL" id="JBDJNQ010000009">
    <property type="protein sequence ID" value="MEN5379207.1"/>
    <property type="molecule type" value="Genomic_DNA"/>
</dbReference>
<dbReference type="InterPro" id="IPR023997">
    <property type="entry name" value="TonB-dep_OMP_SusC/RagA_CS"/>
</dbReference>
<keyword evidence="4 7" id="KW-0812">Transmembrane</keyword>
<evidence type="ECO:0000256" key="1">
    <source>
        <dbReference type="ARBA" id="ARBA00004571"/>
    </source>
</evidence>
<evidence type="ECO:0000256" key="5">
    <source>
        <dbReference type="ARBA" id="ARBA00023136"/>
    </source>
</evidence>
<keyword evidence="6 7" id="KW-0998">Cell outer membrane</keyword>
<dbReference type="Gene3D" id="2.40.170.20">
    <property type="entry name" value="TonB-dependent receptor, beta-barrel domain"/>
    <property type="match status" value="1"/>
</dbReference>